<accession>A0A9P8NY13</accession>
<organism evidence="1 2">
    <name type="scientific">Ogataea philodendri</name>
    <dbReference type="NCBI Taxonomy" id="1378263"/>
    <lineage>
        <taxon>Eukaryota</taxon>
        <taxon>Fungi</taxon>
        <taxon>Dikarya</taxon>
        <taxon>Ascomycota</taxon>
        <taxon>Saccharomycotina</taxon>
        <taxon>Pichiomycetes</taxon>
        <taxon>Pichiales</taxon>
        <taxon>Pichiaceae</taxon>
        <taxon>Ogataea</taxon>
    </lineage>
</organism>
<gene>
    <name evidence="1" type="ORF">OGAPHI_006694</name>
</gene>
<comment type="caution">
    <text evidence="1">The sequence shown here is derived from an EMBL/GenBank/DDBJ whole genome shotgun (WGS) entry which is preliminary data.</text>
</comment>
<dbReference type="EMBL" id="JAEUBE010000487">
    <property type="protein sequence ID" value="KAH3661287.1"/>
    <property type="molecule type" value="Genomic_DNA"/>
</dbReference>
<reference evidence="1" key="2">
    <citation type="submission" date="2021-01" db="EMBL/GenBank/DDBJ databases">
        <authorList>
            <person name="Schikora-Tamarit M.A."/>
        </authorList>
    </citation>
    <scope>NUCLEOTIDE SEQUENCE</scope>
    <source>
        <strain evidence="1">CBS6075</strain>
    </source>
</reference>
<reference evidence="1" key="1">
    <citation type="journal article" date="2021" name="Open Biol.">
        <title>Shared evolutionary footprints suggest mitochondrial oxidative damage underlies multiple complex I losses in fungi.</title>
        <authorList>
            <person name="Schikora-Tamarit M.A."/>
            <person name="Marcet-Houben M."/>
            <person name="Nosek J."/>
            <person name="Gabaldon T."/>
        </authorList>
    </citation>
    <scope>NUCLEOTIDE SEQUENCE</scope>
    <source>
        <strain evidence="1">CBS6075</strain>
    </source>
</reference>
<name>A0A9P8NY13_9ASCO</name>
<dbReference type="Proteomes" id="UP000769157">
    <property type="component" value="Unassembled WGS sequence"/>
</dbReference>
<dbReference type="GeneID" id="70238658"/>
<dbReference type="AlphaFoldDB" id="A0A9P8NY13"/>
<evidence type="ECO:0000313" key="2">
    <source>
        <dbReference type="Proteomes" id="UP000769157"/>
    </source>
</evidence>
<evidence type="ECO:0000313" key="1">
    <source>
        <dbReference type="EMBL" id="KAH3661287.1"/>
    </source>
</evidence>
<proteinExistence type="predicted"/>
<keyword evidence="2" id="KW-1185">Reference proteome</keyword>
<protein>
    <submittedName>
        <fullName evidence="1">Uncharacterized protein</fullName>
    </submittedName>
</protein>
<sequence length="136" mass="14478">MPKIPRPAFCVVPGPCGLSSSNRRGLGTRLFGVEATRPCGVCAYQWVYIGDELKTCEKCDIGVDGGSFKDGVAFDLGVFGARMSGCKSEGFKSAVRESCFMSWSDELSGDVFIGELCSPEADGDDPDDEVIGDESK</sequence>
<dbReference type="RefSeq" id="XP_046058411.1">
    <property type="nucleotide sequence ID" value="XM_046208008.1"/>
</dbReference>